<dbReference type="Pfam" id="PF01522">
    <property type="entry name" value="Polysacc_deac_1"/>
    <property type="match status" value="1"/>
</dbReference>
<dbReference type="InterPro" id="IPR002509">
    <property type="entry name" value="NODB_dom"/>
</dbReference>
<proteinExistence type="predicted"/>
<dbReference type="RefSeq" id="WP_111145770.1">
    <property type="nucleotide sequence ID" value="NZ_QKRB01000036.1"/>
</dbReference>
<dbReference type="PANTHER" id="PTHR10587">
    <property type="entry name" value="GLYCOSYL TRANSFERASE-RELATED"/>
    <property type="match status" value="1"/>
</dbReference>
<evidence type="ECO:0000313" key="3">
    <source>
        <dbReference type="Proteomes" id="UP000249522"/>
    </source>
</evidence>
<dbReference type="AlphaFoldDB" id="A0A2W1LDM1"/>
<dbReference type="Gene3D" id="3.20.20.370">
    <property type="entry name" value="Glycoside hydrolase/deacetylase"/>
    <property type="match status" value="1"/>
</dbReference>
<name>A0A2W1LDM1_9BACL</name>
<sequence>MSSADIIHQVNTEHKAVAFTFDDGPNPVYTPQILDIFREVSGQATFYMIGEQMLKHPEIVEAVVTEQHEIGNHTYSHPALTQLKPEEYTDEISRTDFIINEMTGSSPATFRPPYLDYNEDIGAVCTRFGYSVIGALNGEARDWEMPGVSHIVESTRPHARSGSMLLFHDGFDDRSQTVEAVRILVAELAAAGFRFVTVSELLRLGQR</sequence>
<dbReference type="PROSITE" id="PS51677">
    <property type="entry name" value="NODB"/>
    <property type="match status" value="1"/>
</dbReference>
<dbReference type="EMBL" id="QKRB01000036">
    <property type="protein sequence ID" value="PZD96759.1"/>
    <property type="molecule type" value="Genomic_DNA"/>
</dbReference>
<protein>
    <submittedName>
        <fullName evidence="2">Polysaccharide deacetylase family protein</fullName>
    </submittedName>
</protein>
<keyword evidence="3" id="KW-1185">Reference proteome</keyword>
<dbReference type="CDD" id="cd10917">
    <property type="entry name" value="CE4_NodB_like_6s_7s"/>
    <property type="match status" value="1"/>
</dbReference>
<dbReference type="OrthoDB" id="2649545at2"/>
<gene>
    <name evidence="2" type="ORF">DNH61_06060</name>
</gene>
<feature type="domain" description="NodB homology" evidence="1">
    <location>
        <begin position="15"/>
        <end position="196"/>
    </location>
</feature>
<organism evidence="2 3">
    <name type="scientific">Paenibacillus sambharensis</name>
    <dbReference type="NCBI Taxonomy" id="1803190"/>
    <lineage>
        <taxon>Bacteria</taxon>
        <taxon>Bacillati</taxon>
        <taxon>Bacillota</taxon>
        <taxon>Bacilli</taxon>
        <taxon>Bacillales</taxon>
        <taxon>Paenibacillaceae</taxon>
        <taxon>Paenibacillus</taxon>
    </lineage>
</organism>
<evidence type="ECO:0000259" key="1">
    <source>
        <dbReference type="PROSITE" id="PS51677"/>
    </source>
</evidence>
<comment type="caution">
    <text evidence="2">The sequence shown here is derived from an EMBL/GenBank/DDBJ whole genome shotgun (WGS) entry which is preliminary data.</text>
</comment>
<evidence type="ECO:0000313" key="2">
    <source>
        <dbReference type="EMBL" id="PZD96759.1"/>
    </source>
</evidence>
<dbReference type="SUPFAM" id="SSF88713">
    <property type="entry name" value="Glycoside hydrolase/deacetylase"/>
    <property type="match status" value="1"/>
</dbReference>
<dbReference type="Proteomes" id="UP000249522">
    <property type="component" value="Unassembled WGS sequence"/>
</dbReference>
<dbReference type="GO" id="GO:0016810">
    <property type="term" value="F:hydrolase activity, acting on carbon-nitrogen (but not peptide) bonds"/>
    <property type="evidence" value="ECO:0007669"/>
    <property type="project" value="InterPro"/>
</dbReference>
<dbReference type="InterPro" id="IPR011330">
    <property type="entry name" value="Glyco_hydro/deAcase_b/a-brl"/>
</dbReference>
<accession>A0A2W1LDM1</accession>
<reference evidence="2 3" key="1">
    <citation type="submission" date="2018-06" db="EMBL/GenBank/DDBJ databases">
        <title>Paenibacillus imtechensis sp. nov.</title>
        <authorList>
            <person name="Pinnaka A.K."/>
            <person name="Singh H."/>
            <person name="Kaur M."/>
        </authorList>
    </citation>
    <scope>NUCLEOTIDE SEQUENCE [LARGE SCALE GENOMIC DNA]</scope>
    <source>
        <strain evidence="2 3">SMB1</strain>
    </source>
</reference>
<dbReference type="InterPro" id="IPR050248">
    <property type="entry name" value="Polysacc_deacetylase_ArnD"/>
</dbReference>
<dbReference type="GO" id="GO:0005975">
    <property type="term" value="P:carbohydrate metabolic process"/>
    <property type="evidence" value="ECO:0007669"/>
    <property type="project" value="InterPro"/>
</dbReference>